<reference evidence="2" key="2">
    <citation type="submission" date="2024-08" db="UniProtKB">
        <authorList>
            <consortium name="EnsemblMetazoa"/>
        </authorList>
    </citation>
    <scope>IDENTIFICATION</scope>
</reference>
<protein>
    <recommendedName>
        <fullName evidence="1">UDENN domain-containing protein</fullName>
    </recommendedName>
</protein>
<accession>A0AAR5PXQ7</accession>
<evidence type="ECO:0000313" key="3">
    <source>
        <dbReference type="Proteomes" id="UP000019118"/>
    </source>
</evidence>
<name>A0AAR5PXQ7_DENPD</name>
<proteinExistence type="predicted"/>
<evidence type="ECO:0000259" key="1">
    <source>
        <dbReference type="PROSITE" id="PS50211"/>
    </source>
</evidence>
<dbReference type="AlphaFoldDB" id="A0AAR5PXQ7"/>
<dbReference type="InterPro" id="IPR005112">
    <property type="entry name" value="dDENN_dom"/>
</dbReference>
<dbReference type="SMART" id="SM00801">
    <property type="entry name" value="dDENN"/>
    <property type="match status" value="1"/>
</dbReference>
<dbReference type="Proteomes" id="UP000019118">
    <property type="component" value="Unassembled WGS sequence"/>
</dbReference>
<organism evidence="2 3">
    <name type="scientific">Dendroctonus ponderosae</name>
    <name type="common">Mountain pine beetle</name>
    <dbReference type="NCBI Taxonomy" id="77166"/>
    <lineage>
        <taxon>Eukaryota</taxon>
        <taxon>Metazoa</taxon>
        <taxon>Ecdysozoa</taxon>
        <taxon>Arthropoda</taxon>
        <taxon>Hexapoda</taxon>
        <taxon>Insecta</taxon>
        <taxon>Pterygota</taxon>
        <taxon>Neoptera</taxon>
        <taxon>Endopterygota</taxon>
        <taxon>Coleoptera</taxon>
        <taxon>Polyphaga</taxon>
        <taxon>Cucujiformia</taxon>
        <taxon>Curculionidae</taxon>
        <taxon>Scolytinae</taxon>
        <taxon>Dendroctonus</taxon>
    </lineage>
</organism>
<keyword evidence="3" id="KW-1185">Reference proteome</keyword>
<sequence>MLDKEIRAVFMRTFAELLQGYRSCLTLIRIHPKPVITFHKAAFLGEKNLRDCDFTTRVLDCMFFTSFVSERGPPWRPCDVWDELYSNLNDLFKKEMQDPRLVIVHIQELATQLYTNENPNPQSYAQKVSNFSSNL</sequence>
<dbReference type="PROSITE" id="PS50211">
    <property type="entry name" value="DENN"/>
    <property type="match status" value="1"/>
</dbReference>
<dbReference type="InterPro" id="IPR037516">
    <property type="entry name" value="Tripartite_DENN"/>
</dbReference>
<feature type="domain" description="UDENN" evidence="1">
    <location>
        <begin position="1"/>
        <end position="78"/>
    </location>
</feature>
<dbReference type="EnsemblMetazoa" id="XM_019910219.1">
    <property type="protein sequence ID" value="XP_019765778.1"/>
    <property type="gene ID" value="LOC109541364"/>
</dbReference>
<evidence type="ECO:0000313" key="2">
    <source>
        <dbReference type="EnsemblMetazoa" id="XP_019765778.1"/>
    </source>
</evidence>
<reference evidence="3" key="1">
    <citation type="journal article" date="2013" name="Genome Biol.">
        <title>Draft genome of the mountain pine beetle, Dendroctonus ponderosae Hopkins, a major forest pest.</title>
        <authorList>
            <person name="Keeling C.I."/>
            <person name="Yuen M.M."/>
            <person name="Liao N.Y."/>
            <person name="Docking T.R."/>
            <person name="Chan S.K."/>
            <person name="Taylor G.A."/>
            <person name="Palmquist D.L."/>
            <person name="Jackman S.D."/>
            <person name="Nguyen A."/>
            <person name="Li M."/>
            <person name="Henderson H."/>
            <person name="Janes J.K."/>
            <person name="Zhao Y."/>
            <person name="Pandoh P."/>
            <person name="Moore R."/>
            <person name="Sperling F.A."/>
            <person name="Huber D.P."/>
            <person name="Birol I."/>
            <person name="Jones S.J."/>
            <person name="Bohlmann J."/>
        </authorList>
    </citation>
    <scope>NUCLEOTIDE SEQUENCE</scope>
</reference>